<name>A0A518ATX8_9BACT</name>
<accession>A0A518ATX8</accession>
<dbReference type="KEGG" id="amuc:Pan181_44130"/>
<sequence>MISVAKNKRVAPLSSRSPASKRALKDVDIERGEHHYKESCRCPRCSYANAAADRIARFMASEKKLSAVTNRDRALARSARRLARRAELNAATEQARAEWAANVAAKQLSTDEVVFPAGIKWVDVEPISKAELAEVLADVTGESEGGCE</sequence>
<keyword evidence="3" id="KW-1185">Reference proteome</keyword>
<reference evidence="2 3" key="1">
    <citation type="submission" date="2019-02" db="EMBL/GenBank/DDBJ databases">
        <title>Deep-cultivation of Planctomycetes and their phenomic and genomic characterization uncovers novel biology.</title>
        <authorList>
            <person name="Wiegand S."/>
            <person name="Jogler M."/>
            <person name="Boedeker C."/>
            <person name="Pinto D."/>
            <person name="Vollmers J."/>
            <person name="Rivas-Marin E."/>
            <person name="Kohn T."/>
            <person name="Peeters S.H."/>
            <person name="Heuer A."/>
            <person name="Rast P."/>
            <person name="Oberbeckmann S."/>
            <person name="Bunk B."/>
            <person name="Jeske O."/>
            <person name="Meyerdierks A."/>
            <person name="Storesund J.E."/>
            <person name="Kallscheuer N."/>
            <person name="Luecker S."/>
            <person name="Lage O.M."/>
            <person name="Pohl T."/>
            <person name="Merkel B.J."/>
            <person name="Hornburger P."/>
            <person name="Mueller R.-W."/>
            <person name="Bruemmer F."/>
            <person name="Labrenz M."/>
            <person name="Spormann A.M."/>
            <person name="Op den Camp H."/>
            <person name="Overmann J."/>
            <person name="Amann R."/>
            <person name="Jetten M.S.M."/>
            <person name="Mascher T."/>
            <person name="Medema M.H."/>
            <person name="Devos D.P."/>
            <person name="Kaster A.-K."/>
            <person name="Ovreas L."/>
            <person name="Rohde M."/>
            <person name="Galperin M.Y."/>
            <person name="Jogler C."/>
        </authorList>
    </citation>
    <scope>NUCLEOTIDE SEQUENCE [LARGE SCALE GENOMIC DNA]</scope>
    <source>
        <strain evidence="2 3">Pan181</strain>
    </source>
</reference>
<dbReference type="AlphaFoldDB" id="A0A518ATX8"/>
<dbReference type="EMBL" id="CP036278">
    <property type="protein sequence ID" value="QDU58180.1"/>
    <property type="molecule type" value="Genomic_DNA"/>
</dbReference>
<gene>
    <name evidence="2" type="ORF">Pan181_44130</name>
</gene>
<dbReference type="Proteomes" id="UP000315750">
    <property type="component" value="Chromosome"/>
</dbReference>
<protein>
    <submittedName>
        <fullName evidence="2">Uncharacterized protein</fullName>
    </submittedName>
</protein>
<organism evidence="2 3">
    <name type="scientific">Aeoliella mucimassa</name>
    <dbReference type="NCBI Taxonomy" id="2527972"/>
    <lineage>
        <taxon>Bacteria</taxon>
        <taxon>Pseudomonadati</taxon>
        <taxon>Planctomycetota</taxon>
        <taxon>Planctomycetia</taxon>
        <taxon>Pirellulales</taxon>
        <taxon>Lacipirellulaceae</taxon>
        <taxon>Aeoliella</taxon>
    </lineage>
</organism>
<evidence type="ECO:0000313" key="3">
    <source>
        <dbReference type="Proteomes" id="UP000315750"/>
    </source>
</evidence>
<evidence type="ECO:0000256" key="1">
    <source>
        <dbReference type="SAM" id="MobiDB-lite"/>
    </source>
</evidence>
<proteinExistence type="predicted"/>
<evidence type="ECO:0000313" key="2">
    <source>
        <dbReference type="EMBL" id="QDU58180.1"/>
    </source>
</evidence>
<feature type="region of interest" description="Disordered" evidence="1">
    <location>
        <begin position="1"/>
        <end position="26"/>
    </location>
</feature>